<keyword evidence="4" id="KW-1185">Reference proteome</keyword>
<protein>
    <recommendedName>
        <fullName evidence="2">DNA/RNA-binding domain-containing protein</fullName>
    </recommendedName>
</protein>
<organism evidence="3 4">
    <name type="scientific">Trichophyton interdigitale (strain MR816)</name>
    <dbReference type="NCBI Taxonomy" id="1215338"/>
    <lineage>
        <taxon>Eukaryota</taxon>
        <taxon>Fungi</taxon>
        <taxon>Dikarya</taxon>
        <taxon>Ascomycota</taxon>
        <taxon>Pezizomycotina</taxon>
        <taxon>Eurotiomycetes</taxon>
        <taxon>Eurotiomycetidae</taxon>
        <taxon>Onygenales</taxon>
        <taxon>Arthrodermataceae</taxon>
        <taxon>Trichophyton</taxon>
    </lineage>
</organism>
<dbReference type="Gene3D" id="1.25.40.10">
    <property type="entry name" value="Tetratricopeptide repeat domain"/>
    <property type="match status" value="1"/>
</dbReference>
<dbReference type="OrthoDB" id="4180531at2759"/>
<dbReference type="STRING" id="1215338.A0A059IYL2"/>
<dbReference type="EMBL" id="AOKY01000720">
    <property type="protein sequence ID" value="KDB20681.1"/>
    <property type="molecule type" value="Genomic_DNA"/>
</dbReference>
<dbReference type="FunFam" id="1.25.40.10:FF:000202">
    <property type="entry name" value="Unplaced genomic scaffold supercont1.7, whole genome shotgun sequence"/>
    <property type="match status" value="1"/>
</dbReference>
<comment type="caution">
    <text evidence="3">The sequence shown here is derived from an EMBL/GenBank/DDBJ whole genome shotgun (WGS) entry which is preliminary data.</text>
</comment>
<dbReference type="GO" id="GO:0000184">
    <property type="term" value="P:nuclear-transcribed mRNA catabolic process, nonsense-mediated decay"/>
    <property type="evidence" value="ECO:0007669"/>
    <property type="project" value="TreeGrafter"/>
</dbReference>
<feature type="compositionally biased region" description="Low complexity" evidence="1">
    <location>
        <begin position="76"/>
        <end position="87"/>
    </location>
</feature>
<feature type="compositionally biased region" description="Acidic residues" evidence="1">
    <location>
        <begin position="222"/>
        <end position="231"/>
    </location>
</feature>
<feature type="region of interest" description="Disordered" evidence="1">
    <location>
        <begin position="222"/>
        <end position="255"/>
    </location>
</feature>
<dbReference type="HOGENOM" id="CLU_010014_4_1_1"/>
<dbReference type="PANTHER" id="PTHR15696">
    <property type="entry name" value="SMG-7 SUPPRESSOR WITH MORPHOLOGICAL EFFECT ON GENITALIA PROTEIN 7"/>
    <property type="match status" value="1"/>
</dbReference>
<evidence type="ECO:0000313" key="3">
    <source>
        <dbReference type="EMBL" id="KDB20681.1"/>
    </source>
</evidence>
<feature type="compositionally biased region" description="Polar residues" evidence="1">
    <location>
        <begin position="143"/>
        <end position="153"/>
    </location>
</feature>
<evidence type="ECO:0000313" key="4">
    <source>
        <dbReference type="Proteomes" id="UP000024533"/>
    </source>
</evidence>
<dbReference type="GO" id="GO:0042162">
    <property type="term" value="F:telomeric DNA binding"/>
    <property type="evidence" value="ECO:0007669"/>
    <property type="project" value="TreeGrafter"/>
</dbReference>
<dbReference type="InterPro" id="IPR018834">
    <property type="entry name" value="DNA/RNA-bd_Est1-type"/>
</dbReference>
<dbReference type="PANTHER" id="PTHR15696:SF0">
    <property type="entry name" value="TELOMERASE-BINDING PROTEIN EST1A"/>
    <property type="match status" value="1"/>
</dbReference>
<evidence type="ECO:0000256" key="1">
    <source>
        <dbReference type="SAM" id="MobiDB-lite"/>
    </source>
</evidence>
<feature type="compositionally biased region" description="Basic residues" evidence="1">
    <location>
        <begin position="9"/>
        <end position="22"/>
    </location>
</feature>
<dbReference type="InterPro" id="IPR011990">
    <property type="entry name" value="TPR-like_helical_dom_sf"/>
</dbReference>
<dbReference type="AlphaFoldDB" id="A0A059IYL2"/>
<name>A0A059IYL2_TRIIM</name>
<feature type="compositionally biased region" description="Pro residues" evidence="1">
    <location>
        <begin position="55"/>
        <end position="75"/>
    </location>
</feature>
<dbReference type="InterPro" id="IPR045153">
    <property type="entry name" value="Est1/Ebs1-like"/>
</dbReference>
<feature type="domain" description="DNA/RNA-binding" evidence="2">
    <location>
        <begin position="429"/>
        <end position="543"/>
    </location>
</feature>
<accession>A0A059IYL2</accession>
<proteinExistence type="predicted"/>
<feature type="region of interest" description="Disordered" evidence="1">
    <location>
        <begin position="1"/>
        <end position="186"/>
    </location>
</feature>
<dbReference type="Proteomes" id="UP000024533">
    <property type="component" value="Unassembled WGS sequence"/>
</dbReference>
<evidence type="ECO:0000259" key="2">
    <source>
        <dbReference type="Pfam" id="PF10373"/>
    </source>
</evidence>
<dbReference type="Pfam" id="PF10373">
    <property type="entry name" value="EST1_DNA_bind"/>
    <property type="match status" value="1"/>
</dbReference>
<dbReference type="GO" id="GO:0070034">
    <property type="term" value="F:telomerase RNA binding"/>
    <property type="evidence" value="ECO:0007669"/>
    <property type="project" value="TreeGrafter"/>
</dbReference>
<dbReference type="GO" id="GO:0005697">
    <property type="term" value="C:telomerase holoenzyme complex"/>
    <property type="evidence" value="ECO:0007669"/>
    <property type="project" value="TreeGrafter"/>
</dbReference>
<dbReference type="OMA" id="YPITHMA"/>
<gene>
    <name evidence="3" type="ORF">H109_07362</name>
</gene>
<sequence>MVRVDLDHRQRHHNHRQHRQHRRQQDKNKPAAAQSLRGTSWSSFDKVEQSSPSPSTSPSPSPSASPSPSPSPSASPSPFDSASAPGSVSASRTSGLEEDSLTARSPDASALQNLNLQELTPKARSRRQSKSNLASPRDHHQRQSSQCNNNNTTPKKRPASERDADEDGNGDGKLGGQRGLPSSKRCSHSHLHTVERGGVFFQTRPATADDGFIDQAIDDDELEDEEDDGIDEQAGGEGEDAGGHADSLPHSIPCSPDLFLQPETRQIAEDQLIVEVQGIYSGLVVVEKKCVEIDTQQLNSRTELSNDQWKALIAIHRTLLHEHHDFFLASQHPSATERLRKLATEYGMPARMWRHGVHSFLELLRHRLPGSLEHMISFIYTAYSMMTLLLESVPAFSHIWIECLGDLARYQMAVEEVDLQNRENWAEVARYWYRMAADKGPNVGRIQHHSAVLARPYILAQLFYYTKSLVCVEPFASSRESILLLFNPLLEEEQQQQQQQQKLHKHIRPKQQTRHPLTLASFVKAHGIMFKKESVHSYFEHTLQFFSCLPQHVGRMGEKFREQGVHISCSNFATLFINDNALVPATGKTLTALYTTAIATPVECRIPSARAYWSTCTQTEPLVSLLNTIPTSSSTRFSSSLSPLHYTIYQSMHTFSLLLRQIGDKNVLPAIHVSLAFLFTLSLAPEAMLVFEPLVPFRDLVTFLNTLNRHRVSESKIASDEFPLPESRDVGVKYHLPEDFDLRGLTWTRLYFPDGHFVNAELPEDEERMLELSHTAFVRAERCLWLGCRLASMDRWFTYDSSQRRFKIKDLVPQLERCSERVPFFRKAAEVLSEATA</sequence>
<reference evidence="3 4" key="1">
    <citation type="submission" date="2014-02" db="EMBL/GenBank/DDBJ databases">
        <title>The Genome Sequence of Trichophyton interdigitale MR816.</title>
        <authorList>
            <consortium name="The Broad Institute Genomics Platform"/>
            <person name="Cuomo C.A."/>
            <person name="White T.C."/>
            <person name="Graser Y."/>
            <person name="Martinez-Rossi N."/>
            <person name="Heitman J."/>
            <person name="Young S.K."/>
            <person name="Zeng Q."/>
            <person name="Gargeya S."/>
            <person name="Abouelleil A."/>
            <person name="Alvarado L."/>
            <person name="Chapman S.B."/>
            <person name="Gainer-Dewar J."/>
            <person name="Goldberg J."/>
            <person name="Griggs A."/>
            <person name="Gujja S."/>
            <person name="Hansen M."/>
            <person name="Howarth C."/>
            <person name="Imamovic A."/>
            <person name="Larimer J."/>
            <person name="Martinez D."/>
            <person name="Murphy C."/>
            <person name="Pearson M.D."/>
            <person name="Persinoti G."/>
            <person name="Poon T."/>
            <person name="Priest M."/>
            <person name="Roberts A.D."/>
            <person name="Saif S."/>
            <person name="Shea T.D."/>
            <person name="Sykes S.N."/>
            <person name="Wortman J."/>
            <person name="Nusbaum C."/>
            <person name="Birren B."/>
        </authorList>
    </citation>
    <scope>NUCLEOTIDE SEQUENCE [LARGE SCALE GENOMIC DNA]</scope>
    <source>
        <strain evidence="3 4">MR816</strain>
    </source>
</reference>
<dbReference type="SUPFAM" id="SSF48452">
    <property type="entry name" value="TPR-like"/>
    <property type="match status" value="1"/>
</dbReference>